<dbReference type="InterPro" id="IPR029061">
    <property type="entry name" value="THDP-binding"/>
</dbReference>
<keyword evidence="3" id="KW-0786">Thiamine pyrophosphate</keyword>
<dbReference type="SMART" id="SM00861">
    <property type="entry name" value="Transket_pyr"/>
    <property type="match status" value="1"/>
</dbReference>
<dbReference type="GO" id="GO:0016491">
    <property type="term" value="F:oxidoreductase activity"/>
    <property type="evidence" value="ECO:0007669"/>
    <property type="project" value="UniProtKB-KW"/>
</dbReference>
<dbReference type="AlphaFoldDB" id="A0A1I5M339"/>
<feature type="domain" description="Transketolase-like pyrimidine-binding" evidence="4">
    <location>
        <begin position="5"/>
        <end position="176"/>
    </location>
</feature>
<evidence type="ECO:0000259" key="4">
    <source>
        <dbReference type="SMART" id="SM00861"/>
    </source>
</evidence>
<dbReference type="Pfam" id="PF02780">
    <property type="entry name" value="Transketolase_C"/>
    <property type="match status" value="1"/>
</dbReference>
<dbReference type="eggNOG" id="COG0022">
    <property type="taxonomic scope" value="Bacteria"/>
</dbReference>
<accession>A0A1I5M339</accession>
<gene>
    <name evidence="5" type="ORF">SAMN04489713_111142</name>
</gene>
<dbReference type="InterPro" id="IPR033248">
    <property type="entry name" value="Transketolase_C"/>
</dbReference>
<dbReference type="EMBL" id="FOVH01000011">
    <property type="protein sequence ID" value="SFP03972.1"/>
    <property type="molecule type" value="Genomic_DNA"/>
</dbReference>
<dbReference type="SUPFAM" id="SSF52922">
    <property type="entry name" value="TK C-terminal domain-like"/>
    <property type="match status" value="1"/>
</dbReference>
<dbReference type="PANTHER" id="PTHR43257">
    <property type="entry name" value="PYRUVATE DEHYDROGENASE E1 COMPONENT BETA SUBUNIT"/>
    <property type="match status" value="1"/>
</dbReference>
<keyword evidence="2" id="KW-0560">Oxidoreductase</keyword>
<dbReference type="Pfam" id="PF02779">
    <property type="entry name" value="Transket_pyr"/>
    <property type="match status" value="1"/>
</dbReference>
<evidence type="ECO:0000256" key="2">
    <source>
        <dbReference type="ARBA" id="ARBA00023002"/>
    </source>
</evidence>
<dbReference type="SUPFAM" id="SSF52518">
    <property type="entry name" value="Thiamin diphosphate-binding fold (THDP-binding)"/>
    <property type="match status" value="1"/>
</dbReference>
<dbReference type="STRING" id="1993.SAMN04489713_111142"/>
<keyword evidence="6" id="KW-1185">Reference proteome</keyword>
<dbReference type="Proteomes" id="UP000183413">
    <property type="component" value="Unassembled WGS sequence"/>
</dbReference>
<name>A0A1I5M339_9ACTN</name>
<protein>
    <submittedName>
        <fullName evidence="5">Pyruvate dehydrogenase E1 component beta subunit</fullName>
    </submittedName>
</protein>
<dbReference type="OrthoDB" id="3457658at2"/>
<dbReference type="FunFam" id="3.40.50.920:FF:000001">
    <property type="entry name" value="Pyruvate dehydrogenase E1 beta subunit"/>
    <property type="match status" value="1"/>
</dbReference>
<evidence type="ECO:0000256" key="3">
    <source>
        <dbReference type="ARBA" id="ARBA00023052"/>
    </source>
</evidence>
<evidence type="ECO:0000313" key="6">
    <source>
        <dbReference type="Proteomes" id="UP000183413"/>
    </source>
</evidence>
<dbReference type="Gene3D" id="3.40.50.970">
    <property type="match status" value="1"/>
</dbReference>
<dbReference type="InterPro" id="IPR005475">
    <property type="entry name" value="Transketolase-like_Pyr-bd"/>
</dbReference>
<dbReference type="RefSeq" id="WP_075022819.1">
    <property type="nucleotide sequence ID" value="NZ_CP083237.1"/>
</dbReference>
<dbReference type="InParanoid" id="A0A1I5M339"/>
<proteinExistence type="predicted"/>
<dbReference type="PANTHER" id="PTHR43257:SF2">
    <property type="entry name" value="PYRUVATE DEHYDROGENASE E1 COMPONENT SUBUNIT BETA"/>
    <property type="match status" value="1"/>
</dbReference>
<evidence type="ECO:0000313" key="5">
    <source>
        <dbReference type="EMBL" id="SFP03972.1"/>
    </source>
</evidence>
<sequence>MSHEIPFVAAIAEAVHGEMSRDEDVVLFGQTIGEDHYESFRKAFPGERVRVTPISETAEIGMAAGAALAGKRPVVDCTMAEFLLVAMDQVVNEANRFHYMSGGRVTAPMVLKAGYGFAAGWGAQHSNSIYGMFLGVPGLKVALPSTPADAKGLMTSAIRDDNPVLYLHSFLQLLETGPVPEGEHVVPFGVADVKRPGTDVTVVATGWTVSLALAAAERLAAEGTEAEVIDPRTIAPLDTETVLASVARTGRLVLVDQAPRHGSVATVIAGEVAEHGWSYLRAPIMQVTALDAPIAYARPMEEYVLPNEERIVEAARKVVGAPAGRA</sequence>
<dbReference type="Gene3D" id="3.40.50.920">
    <property type="match status" value="1"/>
</dbReference>
<evidence type="ECO:0000256" key="1">
    <source>
        <dbReference type="ARBA" id="ARBA00001964"/>
    </source>
</evidence>
<comment type="cofactor">
    <cofactor evidence="1">
        <name>thiamine diphosphate</name>
        <dbReference type="ChEBI" id="CHEBI:58937"/>
    </cofactor>
</comment>
<dbReference type="InterPro" id="IPR009014">
    <property type="entry name" value="Transketo_C/PFOR_II"/>
</dbReference>
<reference evidence="5 6" key="1">
    <citation type="submission" date="2016-10" db="EMBL/GenBank/DDBJ databases">
        <authorList>
            <person name="de Groot N.N."/>
        </authorList>
    </citation>
    <scope>NUCLEOTIDE SEQUENCE [LARGE SCALE GENOMIC DNA]</scope>
    <source>
        <strain evidence="5 6">DSM 43067</strain>
    </source>
</reference>
<dbReference type="GeneID" id="99653106"/>
<dbReference type="GO" id="GO:0000287">
    <property type="term" value="F:magnesium ion binding"/>
    <property type="evidence" value="ECO:0007669"/>
    <property type="project" value="UniProtKB-ARBA"/>
</dbReference>
<keyword evidence="5" id="KW-0670">Pyruvate</keyword>
<organism evidence="5 6">
    <name type="scientific">Actinomadura madurae</name>
    <dbReference type="NCBI Taxonomy" id="1993"/>
    <lineage>
        <taxon>Bacteria</taxon>
        <taxon>Bacillati</taxon>
        <taxon>Actinomycetota</taxon>
        <taxon>Actinomycetes</taxon>
        <taxon>Streptosporangiales</taxon>
        <taxon>Thermomonosporaceae</taxon>
        <taxon>Actinomadura</taxon>
    </lineage>
</organism>